<feature type="domain" description="Histidine kinase" evidence="8">
    <location>
        <begin position="506"/>
        <end position="727"/>
    </location>
</feature>
<dbReference type="SMART" id="SM00091">
    <property type="entry name" value="PAS"/>
    <property type="match status" value="2"/>
</dbReference>
<dbReference type="InterPro" id="IPR036097">
    <property type="entry name" value="HisK_dim/P_sf"/>
</dbReference>
<evidence type="ECO:0000256" key="6">
    <source>
        <dbReference type="PROSITE-ProRule" id="PRU00169"/>
    </source>
</evidence>
<comment type="caution">
    <text evidence="11">The sequence shown here is derived from an EMBL/GenBank/DDBJ whole genome shotgun (WGS) entry which is preliminary data.</text>
</comment>
<dbReference type="CDD" id="cd17546">
    <property type="entry name" value="REC_hyHK_CKI1_RcsC-like"/>
    <property type="match status" value="1"/>
</dbReference>
<organism evidence="11 12">
    <name type="scientific">Chytriomyces confervae</name>
    <dbReference type="NCBI Taxonomy" id="246404"/>
    <lineage>
        <taxon>Eukaryota</taxon>
        <taxon>Fungi</taxon>
        <taxon>Fungi incertae sedis</taxon>
        <taxon>Chytridiomycota</taxon>
        <taxon>Chytridiomycota incertae sedis</taxon>
        <taxon>Chytridiomycetes</taxon>
        <taxon>Chytridiales</taxon>
        <taxon>Chytriomycetaceae</taxon>
        <taxon>Chytriomyces</taxon>
    </lineage>
</organism>
<reference evidence="11 12" key="1">
    <citation type="journal article" date="2019" name="Sci. Rep.">
        <title>Comparative genomics of chytrid fungi reveal insights into the obligate biotrophic and pathogenic lifestyle of Synchytrium endobioticum.</title>
        <authorList>
            <person name="van de Vossenberg B.T.L.H."/>
            <person name="Warris S."/>
            <person name="Nguyen H.D.T."/>
            <person name="van Gent-Pelzer M.P.E."/>
            <person name="Joly D.L."/>
            <person name="van de Geest H.C."/>
            <person name="Bonants P.J.M."/>
            <person name="Smith D.S."/>
            <person name="Levesque C.A."/>
            <person name="van der Lee T.A.J."/>
        </authorList>
    </citation>
    <scope>NUCLEOTIDE SEQUENCE [LARGE SCALE GENOMIC DNA]</scope>
    <source>
        <strain evidence="11 12">CBS 675.73</strain>
    </source>
</reference>
<dbReference type="STRING" id="246404.A0A507FIJ9"/>
<accession>A0A507FIJ9</accession>
<dbReference type="SUPFAM" id="SSF52172">
    <property type="entry name" value="CheY-like"/>
    <property type="match status" value="2"/>
</dbReference>
<dbReference type="InterPro" id="IPR035965">
    <property type="entry name" value="PAS-like_dom_sf"/>
</dbReference>
<dbReference type="OrthoDB" id="5378913at2759"/>
<comment type="catalytic activity">
    <reaction evidence="1">
        <text>ATP + protein L-histidine = ADP + protein N-phospho-L-histidine.</text>
        <dbReference type="EC" id="2.7.13.3"/>
    </reaction>
</comment>
<dbReference type="SMART" id="SM00387">
    <property type="entry name" value="HATPase_c"/>
    <property type="match status" value="2"/>
</dbReference>
<dbReference type="SMART" id="SM00448">
    <property type="entry name" value="REC"/>
    <property type="match status" value="2"/>
</dbReference>
<dbReference type="Proteomes" id="UP000320333">
    <property type="component" value="Unassembled WGS sequence"/>
</dbReference>
<dbReference type="InterPro" id="IPR003594">
    <property type="entry name" value="HATPase_dom"/>
</dbReference>
<dbReference type="PROSITE" id="PS50112">
    <property type="entry name" value="PAS"/>
    <property type="match status" value="1"/>
</dbReference>
<dbReference type="InterPro" id="IPR011006">
    <property type="entry name" value="CheY-like_superfamily"/>
</dbReference>
<dbReference type="Pfam" id="PF13426">
    <property type="entry name" value="PAS_9"/>
    <property type="match status" value="1"/>
</dbReference>
<dbReference type="InterPro" id="IPR004358">
    <property type="entry name" value="Sig_transdc_His_kin-like_C"/>
</dbReference>
<keyword evidence="12" id="KW-1185">Reference proteome</keyword>
<dbReference type="EMBL" id="QEAP01000057">
    <property type="protein sequence ID" value="TPX76123.1"/>
    <property type="molecule type" value="Genomic_DNA"/>
</dbReference>
<evidence type="ECO:0000256" key="4">
    <source>
        <dbReference type="ARBA" id="ARBA00022679"/>
    </source>
</evidence>
<feature type="domain" description="Response regulatory" evidence="9">
    <location>
        <begin position="1443"/>
        <end position="1565"/>
    </location>
</feature>
<dbReference type="PROSITE" id="PS50110">
    <property type="entry name" value="RESPONSE_REGULATORY"/>
    <property type="match status" value="2"/>
</dbReference>
<dbReference type="GO" id="GO:0009927">
    <property type="term" value="F:histidine phosphotransfer kinase activity"/>
    <property type="evidence" value="ECO:0007669"/>
    <property type="project" value="TreeGrafter"/>
</dbReference>
<dbReference type="InterPro" id="IPR003661">
    <property type="entry name" value="HisK_dim/P_dom"/>
</dbReference>
<feature type="domain" description="PAS" evidence="10">
    <location>
        <begin position="952"/>
        <end position="1032"/>
    </location>
</feature>
<proteinExistence type="predicted"/>
<evidence type="ECO:0000256" key="7">
    <source>
        <dbReference type="SAM" id="Coils"/>
    </source>
</evidence>
<evidence type="ECO:0000256" key="3">
    <source>
        <dbReference type="ARBA" id="ARBA00022553"/>
    </source>
</evidence>
<evidence type="ECO:0000259" key="10">
    <source>
        <dbReference type="PROSITE" id="PS50112"/>
    </source>
</evidence>
<dbReference type="Pfam" id="PF00512">
    <property type="entry name" value="HisKA"/>
    <property type="match status" value="2"/>
</dbReference>
<evidence type="ECO:0000256" key="2">
    <source>
        <dbReference type="ARBA" id="ARBA00012438"/>
    </source>
</evidence>
<feature type="coiled-coil region" evidence="7">
    <location>
        <begin position="1087"/>
        <end position="1156"/>
    </location>
</feature>
<dbReference type="Gene3D" id="3.30.565.10">
    <property type="entry name" value="Histidine kinase-like ATPase, C-terminal domain"/>
    <property type="match status" value="2"/>
</dbReference>
<keyword evidence="5" id="KW-0418">Kinase</keyword>
<dbReference type="GO" id="GO:0000155">
    <property type="term" value="F:phosphorelay sensor kinase activity"/>
    <property type="evidence" value="ECO:0007669"/>
    <property type="project" value="InterPro"/>
</dbReference>
<dbReference type="CDD" id="cd16922">
    <property type="entry name" value="HATPase_EvgS-ArcB-TorS-like"/>
    <property type="match status" value="1"/>
</dbReference>
<dbReference type="InterPro" id="IPR000014">
    <property type="entry name" value="PAS"/>
</dbReference>
<dbReference type="PANTHER" id="PTHR43047:SF69">
    <property type="entry name" value="HISTIDINE KINASE CONTAINING CHEY-HOMOLOGOUS RECEIVER DOMAIN-RELATED"/>
    <property type="match status" value="1"/>
</dbReference>
<evidence type="ECO:0000256" key="5">
    <source>
        <dbReference type="ARBA" id="ARBA00022777"/>
    </source>
</evidence>
<dbReference type="Gene3D" id="1.10.287.130">
    <property type="match status" value="2"/>
</dbReference>
<keyword evidence="7" id="KW-0175">Coiled coil</keyword>
<dbReference type="SUPFAM" id="SSF55785">
    <property type="entry name" value="PYP-like sensor domain (PAS domain)"/>
    <property type="match status" value="2"/>
</dbReference>
<dbReference type="NCBIfam" id="TIGR00229">
    <property type="entry name" value="sensory_box"/>
    <property type="match status" value="1"/>
</dbReference>
<feature type="domain" description="Response regulatory" evidence="9">
    <location>
        <begin position="813"/>
        <end position="929"/>
    </location>
</feature>
<dbReference type="InterPro" id="IPR001789">
    <property type="entry name" value="Sig_transdc_resp-reg_receiver"/>
</dbReference>
<protein>
    <recommendedName>
        <fullName evidence="2">histidine kinase</fullName>
        <ecNumber evidence="2">2.7.13.3</ecNumber>
    </recommendedName>
</protein>
<dbReference type="SUPFAM" id="SSF55874">
    <property type="entry name" value="ATPase domain of HSP90 chaperone/DNA topoisomerase II/histidine kinase"/>
    <property type="match status" value="2"/>
</dbReference>
<dbReference type="Pfam" id="PF08448">
    <property type="entry name" value="PAS_4"/>
    <property type="match status" value="1"/>
</dbReference>
<evidence type="ECO:0000256" key="1">
    <source>
        <dbReference type="ARBA" id="ARBA00000085"/>
    </source>
</evidence>
<keyword evidence="4" id="KW-0808">Transferase</keyword>
<dbReference type="Pfam" id="PF02518">
    <property type="entry name" value="HATPase_c"/>
    <property type="match status" value="2"/>
</dbReference>
<dbReference type="PANTHER" id="PTHR43047">
    <property type="entry name" value="TWO-COMPONENT HISTIDINE PROTEIN KINASE"/>
    <property type="match status" value="1"/>
</dbReference>
<dbReference type="InterPro" id="IPR036890">
    <property type="entry name" value="HATPase_C_sf"/>
</dbReference>
<feature type="modified residue" description="4-aspartylphosphate" evidence="6">
    <location>
        <position position="861"/>
    </location>
</feature>
<dbReference type="CDD" id="cd00130">
    <property type="entry name" value="PAS"/>
    <property type="match status" value="1"/>
</dbReference>
<dbReference type="SUPFAM" id="SSF47384">
    <property type="entry name" value="Homodimeric domain of signal transducing histidine kinase"/>
    <property type="match status" value="2"/>
</dbReference>
<dbReference type="InterPro" id="IPR005467">
    <property type="entry name" value="His_kinase_dom"/>
</dbReference>
<name>A0A507FIJ9_9FUNG</name>
<evidence type="ECO:0000259" key="9">
    <source>
        <dbReference type="PROSITE" id="PS50110"/>
    </source>
</evidence>
<dbReference type="EC" id="2.7.13.3" evidence="2"/>
<dbReference type="Pfam" id="PF00072">
    <property type="entry name" value="Response_reg"/>
    <property type="match status" value="2"/>
</dbReference>
<dbReference type="CDD" id="cd00156">
    <property type="entry name" value="REC"/>
    <property type="match status" value="1"/>
</dbReference>
<dbReference type="InterPro" id="IPR013656">
    <property type="entry name" value="PAS_4"/>
</dbReference>
<evidence type="ECO:0000259" key="8">
    <source>
        <dbReference type="PROSITE" id="PS50109"/>
    </source>
</evidence>
<feature type="domain" description="Histidine kinase" evidence="8">
    <location>
        <begin position="1117"/>
        <end position="1399"/>
    </location>
</feature>
<sequence length="1582" mass="175558">MPGTHLLRSYFAALSTPCCIVTVSLSDSTTSVWGNSALLDNNTLRHLFQLPLSVPRIPSATRLDCSFSESVPSSPHSERGVCSHSAADADALAQGEFVSQWLQSLAHSRHTVDTDSSSALQLPLSLGRVADISAVAIERTNNSIAFAVQISVTKPYPTHDIPFHNAGLMGGILGQVDWAHEAPELGDIRDWPTSLKTAVSVTLCSKIQAMLLWGPQFRIMAYNDTAISTFGDKHPFMIGKPYKQVFPDVWPFIEPRMHTIVQTGTPMYHEDRAYTFSRSGFHELTYYTASQNPVLGDSGRFEGVITFSFETTGKVLGHSRVTYLRDLGISLIASPDLTTFWIQLVEFLESHTNELAFAVVYRVSPETGVLIRMDTESLSNQMLPKEVDPLQKLDDGEDDDGLTRVVCEAWNSRQMMQLVPPESHILHRNGTVLVMPVVASNGDAPALIVAGTRTTLPFDEKYFDFVNMIRHEVSMAYVNVQSLETAKARTDALVELDKVKTSFFMSMSHELRTPLGLIIGPVEDCLKDTDSKLTDNQSMQLELVRKNSVRLLKLVNSLLDVGRLNSGCMKAVFRLFDISEKTGQYLCMFQSIIEKGGLKYQMKIEAIDARLCYLDEEMWQKIVFNLLGNALKFTLSGHIKATLKLSDDGKFVHFIVEDTGVGIPHDQISRVFDQFHRVEFVGGRSFEGSGIGLNLVNDLVKLHGGSIGISSVVGQGTTMTVRIPTGHQHLPRDQVVDSWEDPDEQTAKYMTSYLEEAYCFVSDDSARDGINSPPTLPMKPLNEFKTIEAPVSGSLVPLRPPSATSSAAASSILIFLVDDNQDMRRYLGHVLSRHYSVEVFENGRAALNAMHRIIPALVVADVLMPVMDGLQMVKEMRGLSQLTRVPVILMSGSATGEAQKLSGFENGADEFLEKPVNSKELIIKIKMLLDHSTIRSNLEEDVRAQKQISAQTMKRYEQISRVSPVGLFTCNAEGYVIFANDKFAQIFGFDSIDSMSPELSSSAGSQGMFWDWIHPDERSQVLSVFRKCLEGDKSVENVEFQVRPPLLRKSLWVQMNAISDCEPNGDVVVLGSITDITVRKYLETERIHALEAEQAAQKQRADEAIQSKKESDKFIDMVCHELRNPLNGIANSNSLMKDVIEELSQLNENFHHMTQESIASLVLKCHECIEAIELCSRHQQTIADDVLNLSKLNMNLITISTTTPFNPKELVKKILSTFRAEMKSKQIKLAIDINDTYQARFGAAEFRGDPARLSQILINLVANAAKFTQKSDKREIRVVLRAQEIPDEEPDFLARGPASVFMSDDENNEFGEVEKVRLEGMAVLRISVTDSGIGMTENELALLFNQFQQASNKTYAEYGGSGLGLFISKRLADMMGGEISVESQKGVGSTFSISIPLSYFKAGLTEMHRGRHPSDHIEFTPSPMTIRSTAHTAKMIEACTKRKILVVDDNDINRMVLQKHLAKLGHESILAVNGKEAYEIYISQLASIPLILMDLEMPVMNGREAAVKIRQFESANKSPSPIGIIAVTGNARPEQVSEALESGMTNVLLKPFTRDQLSEIIKPFTEGSIASILHPRVQSPTP</sequence>
<feature type="modified residue" description="4-aspartylphosphate" evidence="6">
    <location>
        <position position="1494"/>
    </location>
</feature>
<evidence type="ECO:0000313" key="11">
    <source>
        <dbReference type="EMBL" id="TPX76123.1"/>
    </source>
</evidence>
<evidence type="ECO:0000313" key="12">
    <source>
        <dbReference type="Proteomes" id="UP000320333"/>
    </source>
</evidence>
<keyword evidence="3 6" id="KW-0597">Phosphoprotein</keyword>
<dbReference type="SMART" id="SM00388">
    <property type="entry name" value="HisKA"/>
    <property type="match status" value="2"/>
</dbReference>
<dbReference type="PROSITE" id="PS50109">
    <property type="entry name" value="HIS_KIN"/>
    <property type="match status" value="2"/>
</dbReference>
<dbReference type="PRINTS" id="PR00344">
    <property type="entry name" value="BCTRLSENSOR"/>
</dbReference>
<gene>
    <name evidence="11" type="ORF">CcCBS67573_g02611</name>
</gene>
<dbReference type="CDD" id="cd00082">
    <property type="entry name" value="HisKA"/>
    <property type="match status" value="2"/>
</dbReference>
<dbReference type="Gene3D" id="3.40.50.2300">
    <property type="match status" value="2"/>
</dbReference>
<dbReference type="GO" id="GO:0005886">
    <property type="term" value="C:plasma membrane"/>
    <property type="evidence" value="ECO:0007669"/>
    <property type="project" value="TreeGrafter"/>
</dbReference>
<dbReference type="Gene3D" id="3.30.450.20">
    <property type="entry name" value="PAS domain"/>
    <property type="match status" value="2"/>
</dbReference>